<feature type="signal peptide" evidence="1">
    <location>
        <begin position="1"/>
        <end position="31"/>
    </location>
</feature>
<dbReference type="EMBL" id="QRGO01000001">
    <property type="protein sequence ID" value="RDV05338.1"/>
    <property type="molecule type" value="Genomic_DNA"/>
</dbReference>
<accession>A0A371BCQ0</accession>
<reference evidence="3" key="1">
    <citation type="submission" date="2018-08" db="EMBL/GenBank/DDBJ databases">
        <authorList>
            <person name="Kim S.-J."/>
            <person name="Jung G.-Y."/>
        </authorList>
    </citation>
    <scope>NUCLEOTIDE SEQUENCE [LARGE SCALE GENOMIC DNA]</scope>
    <source>
        <strain evidence="3">GY_H</strain>
    </source>
</reference>
<dbReference type="Gene3D" id="3.10.620.30">
    <property type="match status" value="1"/>
</dbReference>
<evidence type="ECO:0000256" key="1">
    <source>
        <dbReference type="SAM" id="SignalP"/>
    </source>
</evidence>
<protein>
    <submittedName>
        <fullName evidence="2">Transglutaminase</fullName>
    </submittedName>
</protein>
<evidence type="ECO:0000313" key="2">
    <source>
        <dbReference type="EMBL" id="RDV05338.1"/>
    </source>
</evidence>
<dbReference type="OrthoDB" id="7206808at2"/>
<keyword evidence="3" id="KW-1185">Reference proteome</keyword>
<dbReference type="PANTHER" id="PTHR39327">
    <property type="match status" value="1"/>
</dbReference>
<dbReference type="Pfam" id="PF06035">
    <property type="entry name" value="Peptidase_C93"/>
    <property type="match status" value="1"/>
</dbReference>
<organism evidence="2 3">
    <name type="scientific">Undibacter mobilis</name>
    <dbReference type="NCBI Taxonomy" id="2292256"/>
    <lineage>
        <taxon>Bacteria</taxon>
        <taxon>Pseudomonadati</taxon>
        <taxon>Pseudomonadota</taxon>
        <taxon>Alphaproteobacteria</taxon>
        <taxon>Hyphomicrobiales</taxon>
        <taxon>Nitrobacteraceae</taxon>
        <taxon>Undibacter</taxon>
    </lineage>
</organism>
<gene>
    <name evidence="2" type="ORF">DXH78_12600</name>
</gene>
<name>A0A371BCQ0_9BRAD</name>
<evidence type="ECO:0000313" key="3">
    <source>
        <dbReference type="Proteomes" id="UP000263993"/>
    </source>
</evidence>
<keyword evidence="1" id="KW-0732">Signal</keyword>
<feature type="chain" id="PRO_5016754641" evidence="1">
    <location>
        <begin position="32"/>
        <end position="222"/>
    </location>
</feature>
<comment type="caution">
    <text evidence="2">The sequence shown here is derived from an EMBL/GenBank/DDBJ whole genome shotgun (WGS) entry which is preliminary data.</text>
</comment>
<proteinExistence type="predicted"/>
<dbReference type="RefSeq" id="WP_115517364.1">
    <property type="nucleotide sequence ID" value="NZ_QRGO01000001.1"/>
</dbReference>
<dbReference type="AlphaFoldDB" id="A0A371BCQ0"/>
<dbReference type="PANTHER" id="PTHR39327:SF1">
    <property type="entry name" value="BLR5470 PROTEIN"/>
    <property type="match status" value="1"/>
</dbReference>
<sequence>MITSGKGCIRIANTVAIAAAALTISFSAGFAGDRVASLGNSAAANRPVFATVGEATRAPIGWIDFCQEYKGECDTKASAPRDIVLTSKAWDDLVKVNNWANQSIKPVTDIEHWGVVERWNYGEDGYGDCEDYVLVKRRMLTQAGWPREALLITVVRDKRGDGHAVLTVKTDRGEFILDNQEAQILPWTQTGYKFVKRQSQADQNAWVSLGEPRNAPATVSAR</sequence>
<dbReference type="Proteomes" id="UP000263993">
    <property type="component" value="Unassembled WGS sequence"/>
</dbReference>
<dbReference type="InterPro" id="IPR010319">
    <property type="entry name" value="Transglutaminase-like_Cys_pept"/>
</dbReference>